<dbReference type="RefSeq" id="WP_145693606.1">
    <property type="nucleotide sequence ID" value="NZ_QBKP01000009.1"/>
</dbReference>
<keyword evidence="2" id="KW-1185">Reference proteome</keyword>
<dbReference type="Proteomes" id="UP000244224">
    <property type="component" value="Unassembled WGS sequence"/>
</dbReference>
<proteinExistence type="predicted"/>
<evidence type="ECO:0000313" key="1">
    <source>
        <dbReference type="EMBL" id="PTX48667.1"/>
    </source>
</evidence>
<sequence>MRIGTIADFRNGADRIDLGDGLRFCDVNETSIPGVVRLTFDGAPGLSLTVMGITAAQLGAEDFL</sequence>
<comment type="caution">
    <text evidence="1">The sequence shown here is derived from an EMBL/GenBank/DDBJ whole genome shotgun (WGS) entry which is preliminary data.</text>
</comment>
<name>A0A2T6AXY4_9RHOB</name>
<dbReference type="EMBL" id="QBKP01000009">
    <property type="protein sequence ID" value="PTX48667.1"/>
    <property type="molecule type" value="Genomic_DNA"/>
</dbReference>
<dbReference type="AlphaFoldDB" id="A0A2T6AXY4"/>
<gene>
    <name evidence="1" type="ORF">C8N34_109177</name>
</gene>
<organism evidence="1 2">
    <name type="scientific">Gemmobacter caeni</name>
    <dbReference type="NCBI Taxonomy" id="589035"/>
    <lineage>
        <taxon>Bacteria</taxon>
        <taxon>Pseudomonadati</taxon>
        <taxon>Pseudomonadota</taxon>
        <taxon>Alphaproteobacteria</taxon>
        <taxon>Rhodobacterales</taxon>
        <taxon>Paracoccaceae</taxon>
        <taxon>Gemmobacter</taxon>
    </lineage>
</organism>
<reference evidence="1 2" key="1">
    <citation type="submission" date="2018-04" db="EMBL/GenBank/DDBJ databases">
        <title>Genomic Encyclopedia of Archaeal and Bacterial Type Strains, Phase II (KMG-II): from individual species to whole genera.</title>
        <authorList>
            <person name="Goeker M."/>
        </authorList>
    </citation>
    <scope>NUCLEOTIDE SEQUENCE [LARGE SCALE GENOMIC DNA]</scope>
    <source>
        <strain evidence="1 2">DSM 21823</strain>
    </source>
</reference>
<protein>
    <submittedName>
        <fullName evidence="1">Putative secreted protein (Type I secretion substrate)</fullName>
    </submittedName>
</protein>
<accession>A0A2T6AXY4</accession>
<evidence type="ECO:0000313" key="2">
    <source>
        <dbReference type="Proteomes" id="UP000244224"/>
    </source>
</evidence>